<gene>
    <name evidence="7" type="ordered locus">HacjB3_05775</name>
    <name evidence="8" type="ORF">C497_04142</name>
</gene>
<evidence type="ECO:0000259" key="6">
    <source>
        <dbReference type="Pfam" id="PF24827"/>
    </source>
</evidence>
<feature type="region of interest" description="Disordered" evidence="5">
    <location>
        <begin position="25"/>
        <end position="49"/>
    </location>
</feature>
<evidence type="ECO:0000313" key="10">
    <source>
        <dbReference type="Proteomes" id="UP000011645"/>
    </source>
</evidence>
<dbReference type="RefSeq" id="WP_008414721.1">
    <property type="nucleotide sequence ID" value="NC_014297.1"/>
</dbReference>
<reference evidence="7 9" key="1">
    <citation type="journal article" date="2010" name="J. Bacteriol.">
        <title>Complete genome sequence of Halalkalicoccus jeotgali B3(T), an extremely halophilic archaeon.</title>
        <authorList>
            <person name="Roh S.W."/>
            <person name="Nam Y.D."/>
            <person name="Nam S.H."/>
            <person name="Choi S.H."/>
            <person name="Park H.S."/>
            <person name="Bae J.W."/>
        </authorList>
    </citation>
    <scope>NUCLEOTIDE SEQUENCE [LARGE SCALE GENOMIC DNA]</scope>
    <source>
        <strain evidence="7">B3</strain>
        <strain evidence="9">DSM 18796 / CECT 7217 / JCM 14584 / KCTC 4019 / B3</strain>
    </source>
</reference>
<dbReference type="GO" id="GO:0046872">
    <property type="term" value="F:metal ion binding"/>
    <property type="evidence" value="ECO:0007669"/>
    <property type="project" value="UniProtKB-KW"/>
</dbReference>
<dbReference type="InterPro" id="IPR055438">
    <property type="entry name" value="AstE_AspA_cat"/>
</dbReference>
<feature type="domain" description="Succinylglutamate desuccinylase/Aspartoacylase catalytic" evidence="6">
    <location>
        <begin position="70"/>
        <end position="161"/>
    </location>
</feature>
<dbReference type="AlphaFoldDB" id="D8JA24"/>
<dbReference type="EMBL" id="CP002062">
    <property type="protein sequence ID" value="ADJ14546.1"/>
    <property type="molecule type" value="Genomic_DNA"/>
</dbReference>
<accession>D8JA24</accession>
<sequence>MTPPARPSRRTVLATVGGTAAAALSGCIGGRDDTPPTDDGEPTETERETSLMMEGTDYETTVHVLTAGEGPTGMVLGGVHGNEVGGVEAAHVATEYELSGGRLIVIPETNAPAVEKEGRTGPDGDLNRQFPIGEEPTTEIARGLWAEIEAYEPDCLIDMHTSRGILGVDEGAVGQTIFPSPAEGTSVDAEATAQYVNEEVIAEFLEENPEYAFRAARVEEENIDQNDESHLMAVMKAGADLGIEGWITEVTYRGFDRDQQAFLHDRIATRLLAENGLDVVSPLDGESLQSL</sequence>
<evidence type="ECO:0000256" key="4">
    <source>
        <dbReference type="ARBA" id="ARBA00022833"/>
    </source>
</evidence>
<dbReference type="GeneID" id="9418960"/>
<dbReference type="GO" id="GO:0016788">
    <property type="term" value="F:hydrolase activity, acting on ester bonds"/>
    <property type="evidence" value="ECO:0007669"/>
    <property type="project" value="InterPro"/>
</dbReference>
<dbReference type="InterPro" id="IPR053138">
    <property type="entry name" value="N-alpha-Ac-DABA_deacetylase"/>
</dbReference>
<dbReference type="Proteomes" id="UP000011645">
    <property type="component" value="Unassembled WGS sequence"/>
</dbReference>
<comment type="cofactor">
    <cofactor evidence="1">
        <name>Zn(2+)</name>
        <dbReference type="ChEBI" id="CHEBI:29105"/>
    </cofactor>
</comment>
<evidence type="ECO:0000256" key="3">
    <source>
        <dbReference type="ARBA" id="ARBA00022801"/>
    </source>
</evidence>
<dbReference type="PANTHER" id="PTHR37326:SF1">
    <property type="entry name" value="BLL3975 PROTEIN"/>
    <property type="match status" value="1"/>
</dbReference>
<dbReference type="EMBL" id="AOHV01000012">
    <property type="protein sequence ID" value="ELY39919.1"/>
    <property type="molecule type" value="Genomic_DNA"/>
</dbReference>
<reference evidence="8 10" key="2">
    <citation type="journal article" date="2014" name="PLoS Genet.">
        <title>Phylogenetically driven sequencing of extremely halophilic archaea reveals strategies for static and dynamic osmo-response.</title>
        <authorList>
            <person name="Becker E.A."/>
            <person name="Seitzer P.M."/>
            <person name="Tritt A."/>
            <person name="Larsen D."/>
            <person name="Krusor M."/>
            <person name="Yao A.I."/>
            <person name="Wu D."/>
            <person name="Madern D."/>
            <person name="Eisen J.A."/>
            <person name="Darling A.E."/>
            <person name="Facciotti M.T."/>
        </authorList>
    </citation>
    <scope>NUCLEOTIDE SEQUENCE [LARGE SCALE GENOMIC DNA]</scope>
    <source>
        <strain evidence="8">B3</strain>
        <strain evidence="10">DSM 18796 / CECT 7217 / JCM 14584 / KCTC 4019 / B3</strain>
    </source>
</reference>
<dbReference type="PANTHER" id="PTHR37326">
    <property type="entry name" value="BLL3975 PROTEIN"/>
    <property type="match status" value="1"/>
</dbReference>
<dbReference type="HOGENOM" id="CLU_057641_0_0_2"/>
<keyword evidence="3" id="KW-0378">Hydrolase</keyword>
<name>D8JA24_HALJB</name>
<dbReference type="STRING" id="795797.HacjB3_05775"/>
<evidence type="ECO:0000313" key="9">
    <source>
        <dbReference type="Proteomes" id="UP000000390"/>
    </source>
</evidence>
<dbReference type="KEGG" id="hje:HacjB3_05775"/>
<dbReference type="OrthoDB" id="170089at2157"/>
<protein>
    <submittedName>
        <fullName evidence="7">Deacylase-like protein</fullName>
    </submittedName>
</protein>
<dbReference type="Pfam" id="PF24827">
    <property type="entry name" value="AstE_AspA_cat"/>
    <property type="match status" value="1"/>
</dbReference>
<keyword evidence="4" id="KW-0862">Zinc</keyword>
<evidence type="ECO:0000256" key="2">
    <source>
        <dbReference type="ARBA" id="ARBA00022723"/>
    </source>
</evidence>
<evidence type="ECO:0000256" key="1">
    <source>
        <dbReference type="ARBA" id="ARBA00001947"/>
    </source>
</evidence>
<dbReference type="PROSITE" id="PS51257">
    <property type="entry name" value="PROKAR_LIPOPROTEIN"/>
    <property type="match status" value="1"/>
</dbReference>
<keyword evidence="2" id="KW-0479">Metal-binding</keyword>
<organism evidence="7 9">
    <name type="scientific">Halalkalicoccus jeotgali (strain DSM 18796 / CECT 7217 / JCM 14584 / KCTC 4019 / B3)</name>
    <dbReference type="NCBI Taxonomy" id="795797"/>
    <lineage>
        <taxon>Archaea</taxon>
        <taxon>Methanobacteriati</taxon>
        <taxon>Methanobacteriota</taxon>
        <taxon>Stenosarchaea group</taxon>
        <taxon>Halobacteria</taxon>
        <taxon>Halobacteriales</taxon>
        <taxon>Halococcaceae</taxon>
        <taxon>Halalkalicoccus</taxon>
    </lineage>
</organism>
<evidence type="ECO:0000313" key="7">
    <source>
        <dbReference type="EMBL" id="ADJ14546.1"/>
    </source>
</evidence>
<keyword evidence="10" id="KW-1185">Reference proteome</keyword>
<dbReference type="Proteomes" id="UP000000390">
    <property type="component" value="Chromosome"/>
</dbReference>
<dbReference type="Gene3D" id="3.40.630.10">
    <property type="entry name" value="Zn peptidases"/>
    <property type="match status" value="1"/>
</dbReference>
<evidence type="ECO:0000313" key="8">
    <source>
        <dbReference type="EMBL" id="ELY39919.1"/>
    </source>
</evidence>
<dbReference type="PATRIC" id="fig|795797.18.peg.1153"/>
<proteinExistence type="predicted"/>
<dbReference type="eggNOG" id="arCOG02890">
    <property type="taxonomic scope" value="Archaea"/>
</dbReference>
<evidence type="ECO:0000256" key="5">
    <source>
        <dbReference type="SAM" id="MobiDB-lite"/>
    </source>
</evidence>
<dbReference type="SUPFAM" id="SSF53187">
    <property type="entry name" value="Zn-dependent exopeptidases"/>
    <property type="match status" value="1"/>
</dbReference>